<feature type="non-terminal residue" evidence="6">
    <location>
        <position position="83"/>
    </location>
</feature>
<dbReference type="SUPFAM" id="SSF53850">
    <property type="entry name" value="Periplasmic binding protein-like II"/>
    <property type="match status" value="1"/>
</dbReference>
<keyword evidence="4" id="KW-0547">Nucleotide-binding</keyword>
<dbReference type="EMBL" id="BARS01049725">
    <property type="protein sequence ID" value="GAG36024.1"/>
    <property type="molecule type" value="Genomic_DNA"/>
</dbReference>
<protein>
    <recommendedName>
        <fullName evidence="7">ATP phosphoribosyltransferase</fullName>
    </recommendedName>
</protein>
<keyword evidence="2" id="KW-0963">Cytoplasm</keyword>
<evidence type="ECO:0000256" key="2">
    <source>
        <dbReference type="ARBA" id="ARBA00022490"/>
    </source>
</evidence>
<dbReference type="Gene3D" id="3.40.190.10">
    <property type="entry name" value="Periplasmic binding protein-like II"/>
    <property type="match status" value="1"/>
</dbReference>
<dbReference type="PANTHER" id="PTHR21403:SF10">
    <property type="entry name" value="ATP PHOSPHORIBOSYLTRANSFERASE"/>
    <property type="match status" value="1"/>
</dbReference>
<organism evidence="6">
    <name type="scientific">marine sediment metagenome</name>
    <dbReference type="NCBI Taxonomy" id="412755"/>
    <lineage>
        <taxon>unclassified sequences</taxon>
        <taxon>metagenomes</taxon>
        <taxon>ecological metagenomes</taxon>
    </lineage>
</organism>
<dbReference type="GO" id="GO:0005737">
    <property type="term" value="C:cytoplasm"/>
    <property type="evidence" value="ECO:0007669"/>
    <property type="project" value="UniProtKB-SubCell"/>
</dbReference>
<dbReference type="GO" id="GO:0003879">
    <property type="term" value="F:ATP phosphoribosyltransferase activity"/>
    <property type="evidence" value="ECO:0007669"/>
    <property type="project" value="UniProtKB-EC"/>
</dbReference>
<keyword evidence="3" id="KW-0808">Transferase</keyword>
<comment type="subcellular location">
    <subcellularLocation>
        <location evidence="1">Cytoplasm</location>
    </subcellularLocation>
</comment>
<accession>X0WYL2</accession>
<evidence type="ECO:0000256" key="3">
    <source>
        <dbReference type="ARBA" id="ARBA00022676"/>
    </source>
</evidence>
<name>X0WYL2_9ZZZZ</name>
<keyword evidence="3" id="KW-0328">Glycosyltransferase</keyword>
<sequence length="83" mass="9453">MRDYQPSYVKLALPKGRFLSPTANLLAEVDLGFEGYSNKARQYRLQSVRLPYLSAKIFQEKDIPIQVAVGNYDLGICGLDWIE</sequence>
<evidence type="ECO:0000256" key="4">
    <source>
        <dbReference type="ARBA" id="ARBA00022741"/>
    </source>
</evidence>
<dbReference type="GO" id="GO:0000105">
    <property type="term" value="P:L-histidine biosynthetic process"/>
    <property type="evidence" value="ECO:0007669"/>
    <property type="project" value="UniProtKB-KW"/>
</dbReference>
<comment type="caution">
    <text evidence="6">The sequence shown here is derived from an EMBL/GenBank/DDBJ whole genome shotgun (WGS) entry which is preliminary data.</text>
</comment>
<proteinExistence type="predicted"/>
<gene>
    <name evidence="6" type="ORF">S01H1_74327</name>
</gene>
<dbReference type="GO" id="GO:0005524">
    <property type="term" value="F:ATP binding"/>
    <property type="evidence" value="ECO:0007669"/>
    <property type="project" value="UniProtKB-KW"/>
</dbReference>
<evidence type="ECO:0000256" key="1">
    <source>
        <dbReference type="ARBA" id="ARBA00004496"/>
    </source>
</evidence>
<reference evidence="6" key="1">
    <citation type="journal article" date="2014" name="Front. Microbiol.">
        <title>High frequency of phylogenetically diverse reductive dehalogenase-homologous genes in deep subseafloor sedimentary metagenomes.</title>
        <authorList>
            <person name="Kawai M."/>
            <person name="Futagami T."/>
            <person name="Toyoda A."/>
            <person name="Takaki Y."/>
            <person name="Nishi S."/>
            <person name="Hori S."/>
            <person name="Arai W."/>
            <person name="Tsubouchi T."/>
            <person name="Morono Y."/>
            <person name="Uchiyama I."/>
            <person name="Ito T."/>
            <person name="Fujiyama A."/>
            <person name="Inagaki F."/>
            <person name="Takami H."/>
        </authorList>
    </citation>
    <scope>NUCLEOTIDE SEQUENCE</scope>
    <source>
        <strain evidence="6">Expedition CK06-06</strain>
    </source>
</reference>
<evidence type="ECO:0000313" key="6">
    <source>
        <dbReference type="EMBL" id="GAG36024.1"/>
    </source>
</evidence>
<keyword evidence="5" id="KW-0067">ATP-binding</keyword>
<evidence type="ECO:0000256" key="5">
    <source>
        <dbReference type="ARBA" id="ARBA00022840"/>
    </source>
</evidence>
<evidence type="ECO:0008006" key="7">
    <source>
        <dbReference type="Google" id="ProtNLM"/>
    </source>
</evidence>
<dbReference type="PANTHER" id="PTHR21403">
    <property type="entry name" value="ATP PHOSPHORIBOSYLTRANSFERASE ATP-PRTASE"/>
    <property type="match status" value="1"/>
</dbReference>
<dbReference type="AlphaFoldDB" id="X0WYL2"/>
<dbReference type="InterPro" id="IPR001348">
    <property type="entry name" value="ATP_PRibTrfase_HisG"/>
</dbReference>